<keyword evidence="3" id="KW-1185">Reference proteome</keyword>
<evidence type="ECO:0000256" key="1">
    <source>
        <dbReference type="SAM" id="SignalP"/>
    </source>
</evidence>
<reference evidence="2 3" key="1">
    <citation type="submission" date="2020-04" db="EMBL/GenBank/DDBJ databases">
        <authorList>
            <person name="Alioto T."/>
            <person name="Alioto T."/>
            <person name="Gomez Garrido J."/>
        </authorList>
    </citation>
    <scope>NUCLEOTIDE SEQUENCE [LARGE SCALE GENOMIC DNA]</scope>
</reference>
<feature type="chain" id="PRO_5035898734" evidence="1">
    <location>
        <begin position="19"/>
        <end position="150"/>
    </location>
</feature>
<name>A0A8S1DUR1_9INSE</name>
<dbReference type="AlphaFoldDB" id="A0A8S1DUR1"/>
<proteinExistence type="predicted"/>
<accession>A0A8S1DUR1</accession>
<gene>
    <name evidence="2" type="ORF">CLODIP_2_CD02842</name>
</gene>
<organism evidence="2 3">
    <name type="scientific">Cloeon dipterum</name>
    <dbReference type="NCBI Taxonomy" id="197152"/>
    <lineage>
        <taxon>Eukaryota</taxon>
        <taxon>Metazoa</taxon>
        <taxon>Ecdysozoa</taxon>
        <taxon>Arthropoda</taxon>
        <taxon>Hexapoda</taxon>
        <taxon>Insecta</taxon>
        <taxon>Pterygota</taxon>
        <taxon>Palaeoptera</taxon>
        <taxon>Ephemeroptera</taxon>
        <taxon>Pisciforma</taxon>
        <taxon>Baetidae</taxon>
        <taxon>Cloeon</taxon>
    </lineage>
</organism>
<sequence>MRATIAIFLLIGIAQCCARVASRDDLNHLNRAIWRKFQMDIESNPSSDVSFTDDEASEEMATEAQVEVMESPDEHLRRTLQDWAFKVFRKGYDHWIESGYDQDAPDSESNWTIKEYMKLTDRLISLHKFLTEKKTKEKLEFQTAAEYLHV</sequence>
<dbReference type="Proteomes" id="UP000494165">
    <property type="component" value="Unassembled WGS sequence"/>
</dbReference>
<feature type="signal peptide" evidence="1">
    <location>
        <begin position="1"/>
        <end position="18"/>
    </location>
</feature>
<protein>
    <submittedName>
        <fullName evidence="2">Uncharacterized protein</fullName>
    </submittedName>
</protein>
<evidence type="ECO:0000313" key="3">
    <source>
        <dbReference type="Proteomes" id="UP000494165"/>
    </source>
</evidence>
<keyword evidence="1" id="KW-0732">Signal</keyword>
<evidence type="ECO:0000313" key="2">
    <source>
        <dbReference type="EMBL" id="CAB3386242.1"/>
    </source>
</evidence>
<dbReference type="EMBL" id="CADEPI010000465">
    <property type="protein sequence ID" value="CAB3386242.1"/>
    <property type="molecule type" value="Genomic_DNA"/>
</dbReference>
<comment type="caution">
    <text evidence="2">The sequence shown here is derived from an EMBL/GenBank/DDBJ whole genome shotgun (WGS) entry which is preliminary data.</text>
</comment>